<reference evidence="8" key="2">
    <citation type="submission" date="2025-08" db="UniProtKB">
        <authorList>
            <consortium name="RefSeq"/>
        </authorList>
    </citation>
    <scope>IDENTIFICATION</scope>
    <source>
        <tissue evidence="8">Leaf</tissue>
    </source>
</reference>
<evidence type="ECO:0000259" key="5">
    <source>
        <dbReference type="PROSITE" id="PS50097"/>
    </source>
</evidence>
<dbReference type="KEGG" id="soe:110775214"/>
<dbReference type="PANTHER" id="PTHR32370">
    <property type="entry name" value="OS12G0117600 PROTEIN"/>
    <property type="match status" value="1"/>
</dbReference>
<comment type="similarity">
    <text evidence="3">Belongs to the NPH3 family.</text>
</comment>
<keyword evidence="7" id="KW-1185">Reference proteome</keyword>
<dbReference type="InterPro" id="IPR027356">
    <property type="entry name" value="NPH3_dom"/>
</dbReference>
<dbReference type="Pfam" id="PF03000">
    <property type="entry name" value="NPH3"/>
    <property type="match status" value="1"/>
</dbReference>
<evidence type="ECO:0000256" key="2">
    <source>
        <dbReference type="ARBA" id="ARBA00022786"/>
    </source>
</evidence>
<protein>
    <submittedName>
        <fullName evidence="8">BTB/POZ domain-containing protein At5g03250</fullName>
    </submittedName>
</protein>
<dbReference type="SUPFAM" id="SSF54695">
    <property type="entry name" value="POZ domain"/>
    <property type="match status" value="1"/>
</dbReference>
<dbReference type="SMART" id="SM00225">
    <property type="entry name" value="BTB"/>
    <property type="match status" value="1"/>
</dbReference>
<dbReference type="Proteomes" id="UP000813463">
    <property type="component" value="Chromosome 5"/>
</dbReference>
<dbReference type="GeneID" id="110775214"/>
<evidence type="ECO:0000313" key="8">
    <source>
        <dbReference type="RefSeq" id="XP_021835506.1"/>
    </source>
</evidence>
<evidence type="ECO:0000256" key="1">
    <source>
        <dbReference type="ARBA" id="ARBA00004906"/>
    </source>
</evidence>
<keyword evidence="2" id="KW-0833">Ubl conjugation pathway</keyword>
<dbReference type="RefSeq" id="XP_021835506.1">
    <property type="nucleotide sequence ID" value="XM_021979814.2"/>
</dbReference>
<dbReference type="InterPro" id="IPR043454">
    <property type="entry name" value="NPH3/RPT2-like"/>
</dbReference>
<organism evidence="7 8">
    <name type="scientific">Spinacia oleracea</name>
    <name type="common">Spinach</name>
    <dbReference type="NCBI Taxonomy" id="3562"/>
    <lineage>
        <taxon>Eukaryota</taxon>
        <taxon>Viridiplantae</taxon>
        <taxon>Streptophyta</taxon>
        <taxon>Embryophyta</taxon>
        <taxon>Tracheophyta</taxon>
        <taxon>Spermatophyta</taxon>
        <taxon>Magnoliopsida</taxon>
        <taxon>eudicotyledons</taxon>
        <taxon>Gunneridae</taxon>
        <taxon>Pentapetalae</taxon>
        <taxon>Caryophyllales</taxon>
        <taxon>Chenopodiaceae</taxon>
        <taxon>Chenopodioideae</taxon>
        <taxon>Anserineae</taxon>
        <taxon>Spinacia</taxon>
    </lineage>
</organism>
<proteinExistence type="inferred from homology"/>
<feature type="domain" description="BTB" evidence="5">
    <location>
        <begin position="28"/>
        <end position="98"/>
    </location>
</feature>
<gene>
    <name evidence="8" type="primary">LOC110775214</name>
</gene>
<accession>A0A9R0HRE5</accession>
<evidence type="ECO:0000313" key="7">
    <source>
        <dbReference type="Proteomes" id="UP000813463"/>
    </source>
</evidence>
<comment type="pathway">
    <text evidence="1">Protein modification; protein ubiquitination.</text>
</comment>
<dbReference type="PROSITE" id="PS51649">
    <property type="entry name" value="NPH3"/>
    <property type="match status" value="1"/>
</dbReference>
<feature type="domain" description="NPH3" evidence="6">
    <location>
        <begin position="227"/>
        <end position="517"/>
    </location>
</feature>
<reference evidence="7" key="1">
    <citation type="journal article" date="2021" name="Nat. Commun.">
        <title>Genomic analyses provide insights into spinach domestication and the genetic basis of agronomic traits.</title>
        <authorList>
            <person name="Cai X."/>
            <person name="Sun X."/>
            <person name="Xu C."/>
            <person name="Sun H."/>
            <person name="Wang X."/>
            <person name="Ge C."/>
            <person name="Zhang Z."/>
            <person name="Wang Q."/>
            <person name="Fei Z."/>
            <person name="Jiao C."/>
            <person name="Wang Q."/>
        </authorList>
    </citation>
    <scope>NUCLEOTIDE SEQUENCE [LARGE SCALE GENOMIC DNA]</scope>
    <source>
        <strain evidence="7">cv. Varoflay</strain>
    </source>
</reference>
<dbReference type="PROSITE" id="PS50097">
    <property type="entry name" value="BTB"/>
    <property type="match status" value="1"/>
</dbReference>
<evidence type="ECO:0000256" key="4">
    <source>
        <dbReference type="SAM" id="Coils"/>
    </source>
</evidence>
<evidence type="ECO:0000259" key="6">
    <source>
        <dbReference type="PROSITE" id="PS51649"/>
    </source>
</evidence>
<sequence length="637" mass="71096">MACMRIGSKSDSLRREGQAWHCSSGLASDVTIEIGEISFHLHKFPLISRSGLLEKRIEELTSEDGSNCVVKLDQVPGGSKTFEVVAKFCYGMKIEINSSNVVSLRCAGEYLEMSEEYGEGNLVAQTEAFFSEVFSSWTDSMQALVTSEQVLQQAEEAHVVSRCINSLAIKACSDPSLFGWPVSGQLKNSKEKSLWNGISSANKSHITSTTTSSNTTTAATATATADDWWYEDASSLSFSLYKRLIKAVEARGMKPERVSGSIMFYATKNIPLFNKQLENDTAKQGSEASTAHSSEVDQGNLLEDIVNLLPAQKGVTPTKFFLRLLKTAINLHCNPPCLETLEKRVGAQLDQATLVDLLIPNTGYALETLYDIDCVQRIADHFMKMQLGVSETSSPTTAEDGVHLINASESIASMTLVAQLVDSYLAEVAPDVNVKPPKFQALAAVIPDYARPRYDAFYHAVDIYLKAHPWLTESEREQICRLMNCQKLSLEASTHAAQNERLPLRMVVQVLFFEQLRLRTQISGWFFLSDNVDSSQNRDQDEIVDQDRALVVAGDVRNRVSELEKEYQTIKKEIQKMAKTKKKWSIFSRMFARPKPRATVQLIHPKPALIKAQHSSLLKNQELENKKFPEIENTNQN</sequence>
<dbReference type="OrthoDB" id="624345at2759"/>
<dbReference type="InterPro" id="IPR011333">
    <property type="entry name" value="SKP1/BTB/POZ_sf"/>
</dbReference>
<dbReference type="Pfam" id="PF00651">
    <property type="entry name" value="BTB"/>
    <property type="match status" value="1"/>
</dbReference>
<dbReference type="InterPro" id="IPR000210">
    <property type="entry name" value="BTB/POZ_dom"/>
</dbReference>
<evidence type="ECO:0000256" key="3">
    <source>
        <dbReference type="PROSITE-ProRule" id="PRU00982"/>
    </source>
</evidence>
<keyword evidence="4" id="KW-0175">Coiled coil</keyword>
<feature type="coiled-coil region" evidence="4">
    <location>
        <begin position="553"/>
        <end position="580"/>
    </location>
</feature>
<dbReference type="AlphaFoldDB" id="A0A9R0HRE5"/>
<name>A0A9R0HRE5_SPIOL</name>
<dbReference type="Gene3D" id="3.30.710.10">
    <property type="entry name" value="Potassium Channel Kv1.1, Chain A"/>
    <property type="match status" value="1"/>
</dbReference>